<feature type="signal peptide" evidence="1">
    <location>
        <begin position="1"/>
        <end position="17"/>
    </location>
</feature>
<name>A0ABQ2H1A5_9DEIO</name>
<evidence type="ECO:0000256" key="1">
    <source>
        <dbReference type="SAM" id="SignalP"/>
    </source>
</evidence>
<evidence type="ECO:0008006" key="4">
    <source>
        <dbReference type="Google" id="ProtNLM"/>
    </source>
</evidence>
<dbReference type="Proteomes" id="UP000661918">
    <property type="component" value="Unassembled WGS sequence"/>
</dbReference>
<reference evidence="3" key="1">
    <citation type="journal article" date="2019" name="Int. J. Syst. Evol. Microbiol.">
        <title>The Global Catalogue of Microorganisms (GCM) 10K type strain sequencing project: providing services to taxonomists for standard genome sequencing and annotation.</title>
        <authorList>
            <consortium name="The Broad Institute Genomics Platform"/>
            <consortium name="The Broad Institute Genome Sequencing Center for Infectious Disease"/>
            <person name="Wu L."/>
            <person name="Ma J."/>
        </authorList>
    </citation>
    <scope>NUCLEOTIDE SEQUENCE [LARGE SCALE GENOMIC DNA]</scope>
    <source>
        <strain evidence="3">JCM 15443</strain>
    </source>
</reference>
<comment type="caution">
    <text evidence="2">The sequence shown here is derived from an EMBL/GenBank/DDBJ whole genome shotgun (WGS) entry which is preliminary data.</text>
</comment>
<evidence type="ECO:0000313" key="2">
    <source>
        <dbReference type="EMBL" id="GGM21826.1"/>
    </source>
</evidence>
<dbReference type="RefSeq" id="WP_188905365.1">
    <property type="nucleotide sequence ID" value="NZ_BMOM01000053.1"/>
</dbReference>
<keyword evidence="3" id="KW-1185">Reference proteome</keyword>
<keyword evidence="1" id="KW-0732">Signal</keyword>
<accession>A0ABQ2H1A5</accession>
<evidence type="ECO:0000313" key="3">
    <source>
        <dbReference type="Proteomes" id="UP000661918"/>
    </source>
</evidence>
<proteinExistence type="predicted"/>
<feature type="chain" id="PRO_5045590594" description="Spore coat protein U domain-containing protein" evidence="1">
    <location>
        <begin position="18"/>
        <end position="129"/>
    </location>
</feature>
<dbReference type="EMBL" id="BMOM01000053">
    <property type="protein sequence ID" value="GGM21826.1"/>
    <property type="molecule type" value="Genomic_DNA"/>
</dbReference>
<organism evidence="2 3">
    <name type="scientific">Deinococcus aerophilus</name>
    <dbReference type="NCBI Taxonomy" id="522488"/>
    <lineage>
        <taxon>Bacteria</taxon>
        <taxon>Thermotogati</taxon>
        <taxon>Deinococcota</taxon>
        <taxon>Deinococci</taxon>
        <taxon>Deinococcales</taxon>
        <taxon>Deinococcaceae</taxon>
        <taxon>Deinococcus</taxon>
    </lineage>
</organism>
<sequence length="129" mass="13531">MRLTALALLLLSGAAQAACQFGTPVVSSLGTYDYVQNWTQNIQIPVVCDGGSAVSTVRISTADGVFEPATGRFVGTMRSGSEQLLYFVPNATQLRVLGGTLGLDVTVPAGQWGAPTRSYADSLTITIDF</sequence>
<protein>
    <recommendedName>
        <fullName evidence="4">Spore coat protein U domain-containing protein</fullName>
    </recommendedName>
</protein>
<gene>
    <name evidence="2" type="ORF">GCM10010841_32100</name>
</gene>